<feature type="transmembrane region" description="Helical" evidence="4">
    <location>
        <begin position="209"/>
        <end position="232"/>
    </location>
</feature>
<dbReference type="Proteomes" id="UP001595693">
    <property type="component" value="Unassembled WGS sequence"/>
</dbReference>
<dbReference type="SUPFAM" id="SSF48452">
    <property type="entry name" value="TPR-like"/>
    <property type="match status" value="1"/>
</dbReference>
<feature type="transmembrane region" description="Helical" evidence="4">
    <location>
        <begin position="334"/>
        <end position="356"/>
    </location>
</feature>
<feature type="transmembrane region" description="Helical" evidence="4">
    <location>
        <begin position="82"/>
        <end position="100"/>
    </location>
</feature>
<organism evidence="5 6">
    <name type="scientific">Acidovorax facilis</name>
    <dbReference type="NCBI Taxonomy" id="12917"/>
    <lineage>
        <taxon>Bacteria</taxon>
        <taxon>Pseudomonadati</taxon>
        <taxon>Pseudomonadota</taxon>
        <taxon>Betaproteobacteria</taxon>
        <taxon>Burkholderiales</taxon>
        <taxon>Comamonadaceae</taxon>
        <taxon>Acidovorax</taxon>
    </lineage>
</organism>
<dbReference type="PANTHER" id="PTHR44227">
    <property type="match status" value="1"/>
</dbReference>
<comment type="caution">
    <text evidence="5">The sequence shown here is derived from an EMBL/GenBank/DDBJ whole genome shotgun (WGS) entry which is preliminary data.</text>
</comment>
<feature type="transmembrane region" description="Helical" evidence="4">
    <location>
        <begin position="121"/>
        <end position="141"/>
    </location>
</feature>
<dbReference type="Pfam" id="PF14559">
    <property type="entry name" value="TPR_19"/>
    <property type="match status" value="1"/>
</dbReference>
<accession>A0ABV8D3S3</accession>
<evidence type="ECO:0000256" key="3">
    <source>
        <dbReference type="PROSITE-ProRule" id="PRU00339"/>
    </source>
</evidence>
<keyword evidence="6" id="KW-1185">Reference proteome</keyword>
<dbReference type="PROSITE" id="PS50005">
    <property type="entry name" value="TPR"/>
    <property type="match status" value="1"/>
</dbReference>
<dbReference type="SMART" id="SM00028">
    <property type="entry name" value="TPR"/>
    <property type="match status" value="5"/>
</dbReference>
<keyword evidence="4" id="KW-0812">Transmembrane</keyword>
<reference evidence="6" key="1">
    <citation type="journal article" date="2019" name="Int. J. Syst. Evol. Microbiol.">
        <title>The Global Catalogue of Microorganisms (GCM) 10K type strain sequencing project: providing services to taxonomists for standard genome sequencing and annotation.</title>
        <authorList>
            <consortium name="The Broad Institute Genomics Platform"/>
            <consortium name="The Broad Institute Genome Sequencing Center for Infectious Disease"/>
            <person name="Wu L."/>
            <person name="Ma J."/>
        </authorList>
    </citation>
    <scope>NUCLEOTIDE SEQUENCE [LARGE SCALE GENOMIC DNA]</scope>
    <source>
        <strain evidence="6">CCUG 2113</strain>
    </source>
</reference>
<proteinExistence type="predicted"/>
<evidence type="ECO:0000256" key="2">
    <source>
        <dbReference type="ARBA" id="ARBA00022803"/>
    </source>
</evidence>
<feature type="transmembrane region" description="Helical" evidence="4">
    <location>
        <begin position="306"/>
        <end position="327"/>
    </location>
</feature>
<evidence type="ECO:0000313" key="5">
    <source>
        <dbReference type="EMBL" id="MFC3933168.1"/>
    </source>
</evidence>
<feature type="transmembrane region" description="Helical" evidence="4">
    <location>
        <begin position="388"/>
        <end position="405"/>
    </location>
</feature>
<feature type="transmembrane region" description="Helical" evidence="4">
    <location>
        <begin position="7"/>
        <end position="24"/>
    </location>
</feature>
<gene>
    <name evidence="5" type="ORF">ACFOW3_00870</name>
</gene>
<dbReference type="EMBL" id="JBHSAJ010000002">
    <property type="protein sequence ID" value="MFC3933168.1"/>
    <property type="molecule type" value="Genomic_DNA"/>
</dbReference>
<evidence type="ECO:0000256" key="1">
    <source>
        <dbReference type="ARBA" id="ARBA00022737"/>
    </source>
</evidence>
<dbReference type="InterPro" id="IPR052346">
    <property type="entry name" value="O-mannosyl-transferase_TMTC"/>
</dbReference>
<dbReference type="InterPro" id="IPR011990">
    <property type="entry name" value="TPR-like_helical_dom_sf"/>
</dbReference>
<keyword evidence="2 3" id="KW-0802">TPR repeat</keyword>
<feature type="transmembrane region" description="Helical" evidence="4">
    <location>
        <begin position="178"/>
        <end position="203"/>
    </location>
</feature>
<keyword evidence="4" id="KW-1133">Transmembrane helix</keyword>
<keyword evidence="1" id="KW-0677">Repeat</keyword>
<sequence>MAQSGKAPYFFALVLVLAVLGVYVPGLNNELLFDDIRLTEGSIFSGYGSLLDLKARMVSYGSFVWVDQIAGAGWWKQRIVNIALHLGVVAAMYAFFKALMASTRFPQDMEDQAHFAASQRAALQVGVALFALHPMAVYAVGYLIQRSILMATLFAVLACWAFVRGLQTKRMVWYAGALLAYLLAMLSKEHAVMTAALTIPIYIHIRRPSWKSIAVVLGAALLLMGVATAALLHFRGDLIGQLFDAQSVAFAQQLEALRPGITQQIFPLSILNQAGLFFAYGLLWIVPYVGWMSIDLRPAFPLGFASSWHLAGAVAYLALFAGAAWLLLRRTGALSLAAVLLLFPLLWFATEFITVWVQDPFVLYRSYLWAVALPGLLAIVLTGFKPKAIYALGAVLGLLCGALALERNLSLSDEVAAWTDAAEKIDVKAPANAVGRSRPFLNLGAYYLRKGMTDQAQWNLSTAAALGDLGELGRSARFNAGVVLQLKKKHAEALQAFAAAEAQGYAEPALYYHRGESQAALGQLAPALESFHTAVAKAEKDPQLQSTVPTVRIRLVETAMALQRYDEAISGFKVLLQTNPKDPRLLLGLGMARVGKGETKAAIEVFDQLIATNPGAPVYYGRAIAHHRAGQQAASLSDIDQAIKLDPRNPQYNQMRAVIAAPKK</sequence>
<evidence type="ECO:0000313" key="6">
    <source>
        <dbReference type="Proteomes" id="UP001595693"/>
    </source>
</evidence>
<dbReference type="Gene3D" id="1.25.40.10">
    <property type="entry name" value="Tetratricopeptide repeat domain"/>
    <property type="match status" value="2"/>
</dbReference>
<evidence type="ECO:0000256" key="4">
    <source>
        <dbReference type="SAM" id="Phobius"/>
    </source>
</evidence>
<dbReference type="InterPro" id="IPR019734">
    <property type="entry name" value="TPR_rpt"/>
</dbReference>
<dbReference type="RefSeq" id="WP_055401366.1">
    <property type="nucleotide sequence ID" value="NZ_JAMXAX010000148.1"/>
</dbReference>
<feature type="transmembrane region" description="Helical" evidence="4">
    <location>
        <begin position="265"/>
        <end position="286"/>
    </location>
</feature>
<keyword evidence="4" id="KW-0472">Membrane</keyword>
<protein>
    <submittedName>
        <fullName evidence="5">Tetratricopeptide repeat protein</fullName>
    </submittedName>
</protein>
<feature type="repeat" description="TPR" evidence="3">
    <location>
        <begin position="583"/>
        <end position="616"/>
    </location>
</feature>
<feature type="transmembrane region" description="Helical" evidence="4">
    <location>
        <begin position="362"/>
        <end position="381"/>
    </location>
</feature>
<name>A0ABV8D3S3_9BURK</name>
<dbReference type="PANTHER" id="PTHR44227:SF3">
    <property type="entry name" value="PROTEIN O-MANNOSYL-TRANSFERASE TMTC4"/>
    <property type="match status" value="1"/>
</dbReference>
<feature type="transmembrane region" description="Helical" evidence="4">
    <location>
        <begin position="147"/>
        <end position="166"/>
    </location>
</feature>